<evidence type="ECO:0000256" key="1">
    <source>
        <dbReference type="ARBA" id="ARBA00022679"/>
    </source>
</evidence>
<evidence type="ECO:0000313" key="3">
    <source>
        <dbReference type="EMBL" id="VDD53628.1"/>
    </source>
</evidence>
<dbReference type="PANTHER" id="PTHR31625">
    <property type="match status" value="1"/>
</dbReference>
<dbReference type="Pfam" id="PF02458">
    <property type="entry name" value="Transferase"/>
    <property type="match status" value="1"/>
</dbReference>
<gene>
    <name evidence="3" type="ORF">BOLC8T46857H</name>
</gene>
<dbReference type="InterPro" id="IPR051504">
    <property type="entry name" value="Plant_metabolite_acyltrans"/>
</dbReference>
<dbReference type="InterPro" id="IPR023213">
    <property type="entry name" value="CAT-like_dom_sf"/>
</dbReference>
<sequence>MAHLQSPNIIEAIYLPNFKQPLSVTLQHFFPCVGRMITPPRPDPPYLRYNDGQDSLLFTIADTPKDIIVSHDFLPKLPSPHESPEGIQTRQVMVIQVTIFPGKRIFIGNTSSHVAGDGVSFTHFMSLTKSIGIDPATLLLSSPPIHSCRNNIKDPGQRFWSQNSGNTRLTCHT</sequence>
<keyword evidence="1" id="KW-0808">Transferase</keyword>
<reference evidence="3" key="1">
    <citation type="submission" date="2018-11" db="EMBL/GenBank/DDBJ databases">
        <authorList>
            <consortium name="Genoscope - CEA"/>
            <person name="William W."/>
        </authorList>
    </citation>
    <scope>NUCLEOTIDE SEQUENCE</scope>
</reference>
<dbReference type="GO" id="GO:0016747">
    <property type="term" value="F:acyltransferase activity, transferring groups other than amino-acyl groups"/>
    <property type="evidence" value="ECO:0007669"/>
    <property type="project" value="UniProtKB-ARBA"/>
</dbReference>
<protein>
    <submittedName>
        <fullName evidence="3">Uncharacterized protein</fullName>
    </submittedName>
</protein>
<proteinExistence type="predicted"/>
<evidence type="ECO:0000256" key="2">
    <source>
        <dbReference type="ARBA" id="ARBA00023315"/>
    </source>
</evidence>
<dbReference type="AlphaFoldDB" id="A0A3P6FKZ9"/>
<dbReference type="EMBL" id="LR031879">
    <property type="protein sequence ID" value="VDD53628.1"/>
    <property type="molecule type" value="Genomic_DNA"/>
</dbReference>
<accession>A0A3P6FKZ9</accession>
<dbReference type="Gene3D" id="3.30.559.10">
    <property type="entry name" value="Chloramphenicol acetyltransferase-like domain"/>
    <property type="match status" value="1"/>
</dbReference>
<organism evidence="3">
    <name type="scientific">Brassica oleracea</name>
    <name type="common">Wild cabbage</name>
    <dbReference type="NCBI Taxonomy" id="3712"/>
    <lineage>
        <taxon>Eukaryota</taxon>
        <taxon>Viridiplantae</taxon>
        <taxon>Streptophyta</taxon>
        <taxon>Embryophyta</taxon>
        <taxon>Tracheophyta</taxon>
        <taxon>Spermatophyta</taxon>
        <taxon>Magnoliopsida</taxon>
        <taxon>eudicotyledons</taxon>
        <taxon>Gunneridae</taxon>
        <taxon>Pentapetalae</taxon>
        <taxon>rosids</taxon>
        <taxon>malvids</taxon>
        <taxon>Brassicales</taxon>
        <taxon>Brassicaceae</taxon>
        <taxon>Brassiceae</taxon>
        <taxon>Brassica</taxon>
    </lineage>
</organism>
<keyword evidence="2" id="KW-0012">Acyltransferase</keyword>
<name>A0A3P6FKZ9_BRAOL</name>